<dbReference type="Pfam" id="PF11306">
    <property type="entry name" value="DUF3108"/>
    <property type="match status" value="1"/>
</dbReference>
<evidence type="ECO:0008006" key="3">
    <source>
        <dbReference type="Google" id="ProtNLM"/>
    </source>
</evidence>
<dbReference type="EMBL" id="BSPC01000005">
    <property type="protein sequence ID" value="GLS17263.1"/>
    <property type="molecule type" value="Genomic_DNA"/>
</dbReference>
<accession>A0ABQ6CAD9</accession>
<reference evidence="2" key="1">
    <citation type="journal article" date="2019" name="Int. J. Syst. Evol. Microbiol.">
        <title>The Global Catalogue of Microorganisms (GCM) 10K type strain sequencing project: providing services to taxonomists for standard genome sequencing and annotation.</title>
        <authorList>
            <consortium name="The Broad Institute Genomics Platform"/>
            <consortium name="The Broad Institute Genome Sequencing Center for Infectious Disease"/>
            <person name="Wu L."/>
            <person name="Ma J."/>
        </authorList>
    </citation>
    <scope>NUCLEOTIDE SEQUENCE [LARGE SCALE GENOMIC DNA]</scope>
    <source>
        <strain evidence="2">NBRC 101365</strain>
    </source>
</reference>
<sequence>MRLRSAGNPAGETGVTLSTFSRFALGTALSALTGLAPALASAGSTATTIRYGVTLAGLPIGTANLNINLSDGGPYKINAAAKVGGVISLISDGRGSASASGRLTSTVPIPSAYALNSIAGKKPQTVQMALASGNITAVELQPELPPRKDRVPVTTADKHGVLDPLSAMLVPVSGNGDALEPAACRRTLPVFDGATRFDVKLSYARTENVDGKGYSGPTIVCSARYVPIAGHRPDRDQTKFMVANRDIELWLAPLKGTHVLAPFKIIVGTQIGRLTLDATRFGGSGGDD</sequence>
<proteinExistence type="predicted"/>
<protein>
    <recommendedName>
        <fullName evidence="3">DUF3108 domain-containing protein</fullName>
    </recommendedName>
</protein>
<gene>
    <name evidence="1" type="ORF">GCM10007874_02780</name>
</gene>
<keyword evidence="2" id="KW-1185">Reference proteome</keyword>
<organism evidence="1 2">
    <name type="scientific">Labrys miyagiensis</name>
    <dbReference type="NCBI Taxonomy" id="346912"/>
    <lineage>
        <taxon>Bacteria</taxon>
        <taxon>Pseudomonadati</taxon>
        <taxon>Pseudomonadota</taxon>
        <taxon>Alphaproteobacteria</taxon>
        <taxon>Hyphomicrobiales</taxon>
        <taxon>Xanthobacteraceae</taxon>
        <taxon>Labrys</taxon>
    </lineage>
</organism>
<comment type="caution">
    <text evidence="1">The sequence shown here is derived from an EMBL/GenBank/DDBJ whole genome shotgun (WGS) entry which is preliminary data.</text>
</comment>
<evidence type="ECO:0000313" key="1">
    <source>
        <dbReference type="EMBL" id="GLS17263.1"/>
    </source>
</evidence>
<dbReference type="InterPro" id="IPR021457">
    <property type="entry name" value="DUF3108"/>
</dbReference>
<dbReference type="Proteomes" id="UP001156882">
    <property type="component" value="Unassembled WGS sequence"/>
</dbReference>
<evidence type="ECO:0000313" key="2">
    <source>
        <dbReference type="Proteomes" id="UP001156882"/>
    </source>
</evidence>
<name>A0ABQ6CAD9_9HYPH</name>